<dbReference type="Pfam" id="PF08310">
    <property type="entry name" value="LGFP"/>
    <property type="match status" value="2"/>
</dbReference>
<organism evidence="2 3">
    <name type="scientific">Actinomadura sediminis</name>
    <dbReference type="NCBI Taxonomy" id="1038904"/>
    <lineage>
        <taxon>Bacteria</taxon>
        <taxon>Bacillati</taxon>
        <taxon>Actinomycetota</taxon>
        <taxon>Actinomycetes</taxon>
        <taxon>Streptosporangiales</taxon>
        <taxon>Thermomonosporaceae</taxon>
        <taxon>Actinomadura</taxon>
    </lineage>
</organism>
<name>A0ABW3EKN4_9ACTN</name>
<dbReference type="InterPro" id="IPR013207">
    <property type="entry name" value="LGFP"/>
</dbReference>
<comment type="caution">
    <text evidence="2">The sequence shown here is derived from an EMBL/GenBank/DDBJ whole genome shotgun (WGS) entry which is preliminary data.</text>
</comment>
<evidence type="ECO:0000313" key="2">
    <source>
        <dbReference type="EMBL" id="MFD0900381.1"/>
    </source>
</evidence>
<evidence type="ECO:0000256" key="1">
    <source>
        <dbReference type="SAM" id="SignalP"/>
    </source>
</evidence>
<keyword evidence="3" id="KW-1185">Reference proteome</keyword>
<proteinExistence type="predicted"/>
<dbReference type="Proteomes" id="UP001596972">
    <property type="component" value="Unassembled WGS sequence"/>
</dbReference>
<feature type="chain" id="PRO_5046322139" evidence="1">
    <location>
        <begin position="23"/>
        <end position="336"/>
    </location>
</feature>
<evidence type="ECO:0000313" key="3">
    <source>
        <dbReference type="Proteomes" id="UP001596972"/>
    </source>
</evidence>
<protein>
    <submittedName>
        <fullName evidence="2">DUF2599 domain-containing protein</fullName>
    </submittedName>
</protein>
<dbReference type="InterPro" id="IPR019719">
    <property type="entry name" value="DUF2599"/>
</dbReference>
<sequence length="336" mass="36806">MLRKPKVALLLAGALTGLIVQAAPAAADETICGHVVKGEILAKYQSMGGVNSPLGCPTTEERATPNGRGYFTHFQGGSIYWSPQTGAHPVWGAIRDKWAASGWEAGKLGFPADDELVNPDGQGRRQQFEGGTFYWHPTKTNGAHAVLGRIGELWGQYGWEGGGFGYPVSDEMSMPNVGGSPNGSGVGQLFEKGQRIVWSPGRSDSYETCASECVGYTGYPNTTWIDRTEVYKNFATGKRSVHVSPTDAGFEDADSDFDELWQQVWTGTPYPVDMTQTQVNTIAKQLWCHALYAYDIPIKGHLGGETWDLEMWKPDVPWNDVIDPQKVLQNRCLNNI</sequence>
<dbReference type="EMBL" id="JBHTJA010000010">
    <property type="protein sequence ID" value="MFD0900381.1"/>
    <property type="molecule type" value="Genomic_DNA"/>
</dbReference>
<dbReference type="Pfam" id="PF10783">
    <property type="entry name" value="DUF2599"/>
    <property type="match status" value="1"/>
</dbReference>
<feature type="signal peptide" evidence="1">
    <location>
        <begin position="1"/>
        <end position="22"/>
    </location>
</feature>
<dbReference type="RefSeq" id="WP_378297364.1">
    <property type="nucleotide sequence ID" value="NZ_JBHTJA010000010.1"/>
</dbReference>
<accession>A0ABW3EKN4</accession>
<reference evidence="3" key="1">
    <citation type="journal article" date="2019" name="Int. J. Syst. Evol. Microbiol.">
        <title>The Global Catalogue of Microorganisms (GCM) 10K type strain sequencing project: providing services to taxonomists for standard genome sequencing and annotation.</title>
        <authorList>
            <consortium name="The Broad Institute Genomics Platform"/>
            <consortium name="The Broad Institute Genome Sequencing Center for Infectious Disease"/>
            <person name="Wu L."/>
            <person name="Ma J."/>
        </authorList>
    </citation>
    <scope>NUCLEOTIDE SEQUENCE [LARGE SCALE GENOMIC DNA]</scope>
    <source>
        <strain evidence="3">JCM 31202</strain>
    </source>
</reference>
<keyword evidence="1" id="KW-0732">Signal</keyword>
<gene>
    <name evidence="2" type="ORF">ACFQ11_08255</name>
</gene>